<dbReference type="Proteomes" id="UP000636888">
    <property type="component" value="Unassembled WGS sequence"/>
</dbReference>
<name>A0A8J7S742_9BACT</name>
<comment type="caution">
    <text evidence="1">The sequence shown here is derived from an EMBL/GenBank/DDBJ whole genome shotgun (WGS) entry which is preliminary data.</text>
</comment>
<proteinExistence type="predicted"/>
<keyword evidence="2" id="KW-1185">Reference proteome</keyword>
<evidence type="ECO:0000313" key="2">
    <source>
        <dbReference type="Proteomes" id="UP000636888"/>
    </source>
</evidence>
<accession>A0A8J7S742</accession>
<protein>
    <submittedName>
        <fullName evidence="1">Uncharacterized protein</fullName>
    </submittedName>
</protein>
<dbReference type="AlphaFoldDB" id="A0A8J7S742"/>
<dbReference type="EMBL" id="JAEMHM010000017">
    <property type="protein sequence ID" value="MBJ6726806.1"/>
    <property type="molecule type" value="Genomic_DNA"/>
</dbReference>
<organism evidence="1 2">
    <name type="scientific">Geomesophilobacter sediminis</name>
    <dbReference type="NCBI Taxonomy" id="2798584"/>
    <lineage>
        <taxon>Bacteria</taxon>
        <taxon>Pseudomonadati</taxon>
        <taxon>Thermodesulfobacteriota</taxon>
        <taxon>Desulfuromonadia</taxon>
        <taxon>Geobacterales</taxon>
        <taxon>Geobacteraceae</taxon>
        <taxon>Geomesophilobacter</taxon>
    </lineage>
</organism>
<evidence type="ECO:0000313" key="1">
    <source>
        <dbReference type="EMBL" id="MBJ6726806.1"/>
    </source>
</evidence>
<dbReference type="RefSeq" id="WP_199385717.1">
    <property type="nucleotide sequence ID" value="NZ_JAEMHM010000017.1"/>
</dbReference>
<sequence>MLTILKDITPAIKVRYHYRHHGTVFNGITIKHMENRYYLPFGQNDTVHAFQFGVGTYVLNINESKGYIGLNSYMGGREHNPINSVYLHGTQEIKEKFGDQWKNMEPTRIAAVLFGCLS</sequence>
<gene>
    <name evidence="1" type="ORF">JFN93_19020</name>
</gene>
<reference evidence="1" key="1">
    <citation type="submission" date="2020-12" db="EMBL/GenBank/DDBJ databases">
        <title>Geomonas sp. Red875, isolated from river sediment.</title>
        <authorList>
            <person name="Xu Z."/>
            <person name="Zhang Z."/>
            <person name="Masuda Y."/>
            <person name="Itoh H."/>
            <person name="Senoo K."/>
        </authorList>
    </citation>
    <scope>NUCLEOTIDE SEQUENCE</scope>
    <source>
        <strain evidence="1">Red875</strain>
    </source>
</reference>